<gene>
    <name evidence="1" type="ORF">GCM10009789_81900</name>
</gene>
<keyword evidence="2" id="KW-1185">Reference proteome</keyword>
<sequence length="79" mass="8508">MAPYPWGTEISLSLSGLQPGRTYRLMAADAQGIRMAGGSVMVSTPRPVQTRMSTAMRRDAITTVLVEDQDGRLVASLLV</sequence>
<evidence type="ECO:0000313" key="1">
    <source>
        <dbReference type="EMBL" id="GAA1615456.1"/>
    </source>
</evidence>
<accession>A0ABP4QRS5</accession>
<organism evidence="1 2">
    <name type="scientific">Kribbella sancticallisti</name>
    <dbReference type="NCBI Taxonomy" id="460087"/>
    <lineage>
        <taxon>Bacteria</taxon>
        <taxon>Bacillati</taxon>
        <taxon>Actinomycetota</taxon>
        <taxon>Actinomycetes</taxon>
        <taxon>Propionibacteriales</taxon>
        <taxon>Kribbellaceae</taxon>
        <taxon>Kribbella</taxon>
    </lineage>
</organism>
<evidence type="ECO:0008006" key="3">
    <source>
        <dbReference type="Google" id="ProtNLM"/>
    </source>
</evidence>
<evidence type="ECO:0000313" key="2">
    <source>
        <dbReference type="Proteomes" id="UP001500393"/>
    </source>
</evidence>
<dbReference type="Proteomes" id="UP001500393">
    <property type="component" value="Unassembled WGS sequence"/>
</dbReference>
<protein>
    <recommendedName>
        <fullName evidence="3">Fibronectin type-III domain-containing protein</fullName>
    </recommendedName>
</protein>
<dbReference type="EMBL" id="BAAAOS010000064">
    <property type="protein sequence ID" value="GAA1615456.1"/>
    <property type="molecule type" value="Genomic_DNA"/>
</dbReference>
<comment type="caution">
    <text evidence="1">The sequence shown here is derived from an EMBL/GenBank/DDBJ whole genome shotgun (WGS) entry which is preliminary data.</text>
</comment>
<proteinExistence type="predicted"/>
<name>A0ABP4QRS5_9ACTN</name>
<reference evidence="2" key="1">
    <citation type="journal article" date="2019" name="Int. J. Syst. Evol. Microbiol.">
        <title>The Global Catalogue of Microorganisms (GCM) 10K type strain sequencing project: providing services to taxonomists for standard genome sequencing and annotation.</title>
        <authorList>
            <consortium name="The Broad Institute Genomics Platform"/>
            <consortium name="The Broad Institute Genome Sequencing Center for Infectious Disease"/>
            <person name="Wu L."/>
            <person name="Ma J."/>
        </authorList>
    </citation>
    <scope>NUCLEOTIDE SEQUENCE [LARGE SCALE GENOMIC DNA]</scope>
    <source>
        <strain evidence="2">JCM 14969</strain>
    </source>
</reference>